<dbReference type="Proteomes" id="UP000095085">
    <property type="component" value="Unassembled WGS sequence"/>
</dbReference>
<dbReference type="RefSeq" id="XP_020076759.1">
    <property type="nucleotide sequence ID" value="XM_020222992.1"/>
</dbReference>
<proteinExistence type="predicted"/>
<protein>
    <submittedName>
        <fullName evidence="1">Uncharacterized protein</fullName>
    </submittedName>
</protein>
<keyword evidence="2" id="KW-1185">Reference proteome</keyword>
<organism evidence="1 2">
    <name type="scientific">Hyphopichia burtonii NRRL Y-1933</name>
    <dbReference type="NCBI Taxonomy" id="984485"/>
    <lineage>
        <taxon>Eukaryota</taxon>
        <taxon>Fungi</taxon>
        <taxon>Dikarya</taxon>
        <taxon>Ascomycota</taxon>
        <taxon>Saccharomycotina</taxon>
        <taxon>Pichiomycetes</taxon>
        <taxon>Debaryomycetaceae</taxon>
        <taxon>Hyphopichia</taxon>
    </lineage>
</organism>
<accession>A0A1E4RK86</accession>
<sequence length="77" mass="9035">MPSCKEKKKTSKTQNRFFKVAAYLSTANNTSIKACYITRILYLRYVIYCTNQEILAMGWGFYISYKCLLTSYSFSRI</sequence>
<evidence type="ECO:0000313" key="1">
    <source>
        <dbReference type="EMBL" id="ODV67692.1"/>
    </source>
</evidence>
<dbReference type="GeneID" id="30997541"/>
<name>A0A1E4RK86_9ASCO</name>
<dbReference type="EMBL" id="KV454540">
    <property type="protein sequence ID" value="ODV67692.1"/>
    <property type="molecule type" value="Genomic_DNA"/>
</dbReference>
<reference evidence="2" key="1">
    <citation type="submission" date="2016-05" db="EMBL/GenBank/DDBJ databases">
        <title>Comparative genomics of biotechnologically important yeasts.</title>
        <authorList>
            <consortium name="DOE Joint Genome Institute"/>
            <person name="Riley R."/>
            <person name="Haridas S."/>
            <person name="Wolfe K.H."/>
            <person name="Lopes M.R."/>
            <person name="Hittinger C.T."/>
            <person name="Goker M."/>
            <person name="Salamov A."/>
            <person name="Wisecaver J."/>
            <person name="Long T.M."/>
            <person name="Aerts A.L."/>
            <person name="Barry K."/>
            <person name="Choi C."/>
            <person name="Clum A."/>
            <person name="Coughlan A.Y."/>
            <person name="Deshpande S."/>
            <person name="Douglass A.P."/>
            <person name="Hanson S.J."/>
            <person name="Klenk H.-P."/>
            <person name="Labutti K."/>
            <person name="Lapidus A."/>
            <person name="Lindquist E."/>
            <person name="Lipzen A."/>
            <person name="Meier-Kolthoff J.P."/>
            <person name="Ohm R.A."/>
            <person name="Otillar R.P."/>
            <person name="Pangilinan J."/>
            <person name="Peng Y."/>
            <person name="Rokas A."/>
            <person name="Rosa C.A."/>
            <person name="Scheuner C."/>
            <person name="Sibirny A.A."/>
            <person name="Slot J.C."/>
            <person name="Stielow J.B."/>
            <person name="Sun H."/>
            <person name="Kurtzman C.P."/>
            <person name="Blackwell M."/>
            <person name="Grigoriev I.V."/>
            <person name="Jeffries T.W."/>
        </authorList>
    </citation>
    <scope>NUCLEOTIDE SEQUENCE [LARGE SCALE GENOMIC DNA]</scope>
    <source>
        <strain evidence="2">NRRL Y-1933</strain>
    </source>
</reference>
<gene>
    <name evidence="1" type="ORF">HYPBUDRAFT_197803</name>
</gene>
<evidence type="ECO:0000313" key="2">
    <source>
        <dbReference type="Proteomes" id="UP000095085"/>
    </source>
</evidence>
<dbReference type="AlphaFoldDB" id="A0A1E4RK86"/>